<dbReference type="Proteomes" id="UP001501358">
    <property type="component" value="Unassembled WGS sequence"/>
</dbReference>
<dbReference type="PANTHER" id="PTHR43806:SF11">
    <property type="entry name" value="CEREVISIN-RELATED"/>
    <property type="match status" value="1"/>
</dbReference>
<dbReference type="PROSITE" id="PS00138">
    <property type="entry name" value="SUBTILASE_SER"/>
    <property type="match status" value="1"/>
</dbReference>
<name>A0ABN3M545_9ACTN</name>
<evidence type="ECO:0000313" key="9">
    <source>
        <dbReference type="EMBL" id="GAA2493937.1"/>
    </source>
</evidence>
<evidence type="ECO:0000256" key="7">
    <source>
        <dbReference type="SAM" id="SignalP"/>
    </source>
</evidence>
<feature type="signal peptide" evidence="7">
    <location>
        <begin position="1"/>
        <end position="28"/>
    </location>
</feature>
<keyword evidence="3 5" id="KW-0378">Hydrolase</keyword>
<evidence type="ECO:0000256" key="4">
    <source>
        <dbReference type="ARBA" id="ARBA00022825"/>
    </source>
</evidence>
<keyword evidence="10" id="KW-1185">Reference proteome</keyword>
<dbReference type="EMBL" id="BAAATA010000018">
    <property type="protein sequence ID" value="GAA2493937.1"/>
    <property type="molecule type" value="Genomic_DNA"/>
</dbReference>
<evidence type="ECO:0000259" key="8">
    <source>
        <dbReference type="Pfam" id="PF00082"/>
    </source>
</evidence>
<feature type="active site" description="Charge relay system" evidence="5">
    <location>
        <position position="457"/>
    </location>
</feature>
<dbReference type="InterPro" id="IPR014756">
    <property type="entry name" value="Ig_E-set"/>
</dbReference>
<feature type="active site" description="Charge relay system" evidence="5">
    <location>
        <position position="245"/>
    </location>
</feature>
<dbReference type="InterPro" id="IPR036852">
    <property type="entry name" value="Peptidase_S8/S53_dom_sf"/>
</dbReference>
<evidence type="ECO:0000256" key="5">
    <source>
        <dbReference type="PROSITE-ProRule" id="PRU01240"/>
    </source>
</evidence>
<dbReference type="InterPro" id="IPR050131">
    <property type="entry name" value="Peptidase_S8_subtilisin-like"/>
</dbReference>
<organism evidence="9 10">
    <name type="scientific">Streptomyces thermolineatus</name>
    <dbReference type="NCBI Taxonomy" id="44033"/>
    <lineage>
        <taxon>Bacteria</taxon>
        <taxon>Bacillati</taxon>
        <taxon>Actinomycetota</taxon>
        <taxon>Actinomycetes</taxon>
        <taxon>Kitasatosporales</taxon>
        <taxon>Streptomycetaceae</taxon>
        <taxon>Streptomyces</taxon>
    </lineage>
</organism>
<reference evidence="9 10" key="1">
    <citation type="journal article" date="2019" name="Int. J. Syst. Evol. Microbiol.">
        <title>The Global Catalogue of Microorganisms (GCM) 10K type strain sequencing project: providing services to taxonomists for standard genome sequencing and annotation.</title>
        <authorList>
            <consortium name="The Broad Institute Genomics Platform"/>
            <consortium name="The Broad Institute Genome Sequencing Center for Infectious Disease"/>
            <person name="Wu L."/>
            <person name="Ma J."/>
        </authorList>
    </citation>
    <scope>NUCLEOTIDE SEQUENCE [LARGE SCALE GENOMIC DNA]</scope>
    <source>
        <strain evidence="9 10">JCM 6307</strain>
    </source>
</reference>
<comment type="similarity">
    <text evidence="1 5 6">Belongs to the peptidase S8 family.</text>
</comment>
<keyword evidence="4 5" id="KW-0720">Serine protease</keyword>
<comment type="caution">
    <text evidence="9">The sequence shown here is derived from an EMBL/GenBank/DDBJ whole genome shotgun (WGS) entry which is preliminary data.</text>
</comment>
<evidence type="ECO:0000313" key="10">
    <source>
        <dbReference type="Proteomes" id="UP001501358"/>
    </source>
</evidence>
<feature type="active site" description="Charge relay system" evidence="5">
    <location>
        <position position="277"/>
    </location>
</feature>
<dbReference type="PIRSF" id="PIRSF037854">
    <property type="entry name" value="Dihydropyridine_esterase"/>
    <property type="match status" value="1"/>
</dbReference>
<dbReference type="PRINTS" id="PR00723">
    <property type="entry name" value="SUBTILISIN"/>
</dbReference>
<dbReference type="Gene3D" id="3.40.50.200">
    <property type="entry name" value="Peptidase S8/S53 domain"/>
    <property type="match status" value="1"/>
</dbReference>
<feature type="domain" description="Peptidase S8/S53" evidence="8">
    <location>
        <begin position="236"/>
        <end position="504"/>
    </location>
</feature>
<evidence type="ECO:0000256" key="1">
    <source>
        <dbReference type="ARBA" id="ARBA00011073"/>
    </source>
</evidence>
<dbReference type="InterPro" id="IPR000209">
    <property type="entry name" value="Peptidase_S8/S53_dom"/>
</dbReference>
<dbReference type="SUPFAM" id="SSF52743">
    <property type="entry name" value="Subtilisin-like"/>
    <property type="match status" value="1"/>
</dbReference>
<dbReference type="Gene3D" id="2.60.40.650">
    <property type="match status" value="1"/>
</dbReference>
<dbReference type="SUPFAM" id="SSF81296">
    <property type="entry name" value="E set domains"/>
    <property type="match status" value="1"/>
</dbReference>
<dbReference type="InterPro" id="IPR023828">
    <property type="entry name" value="Peptidase_S8_Ser-AS"/>
</dbReference>
<protein>
    <submittedName>
        <fullName evidence="9">S8 family serine peptidase</fullName>
    </submittedName>
</protein>
<gene>
    <name evidence="9" type="ORF">GCM10010406_32480</name>
</gene>
<proteinExistence type="inferred from homology"/>
<dbReference type="InterPro" id="IPR022398">
    <property type="entry name" value="Peptidase_S8_His-AS"/>
</dbReference>
<evidence type="ECO:0000256" key="6">
    <source>
        <dbReference type="RuleBase" id="RU003355"/>
    </source>
</evidence>
<feature type="chain" id="PRO_5045593832" evidence="7">
    <location>
        <begin position="29"/>
        <end position="1111"/>
    </location>
</feature>
<dbReference type="RefSeq" id="WP_344383904.1">
    <property type="nucleotide sequence ID" value="NZ_BAAATA010000018.1"/>
</dbReference>
<evidence type="ECO:0000256" key="2">
    <source>
        <dbReference type="ARBA" id="ARBA00022670"/>
    </source>
</evidence>
<dbReference type="CDD" id="cd07487">
    <property type="entry name" value="Peptidases_S8_1"/>
    <property type="match status" value="1"/>
</dbReference>
<sequence>MHTPFMRLSGARSAAMLVALVTATGGLAAVPAAAAGTPGASGTVFADGTAGTDGGRSGVTWVTLVTGDRVAVDGNGGAVSVRRAEGREGVPFSVRRHDGRTYVVPADARKLVRDGRVDLRLFDVTELARAEYRERGEDLPLIVTYRGARPAAKQKLRAAGTEVTGTYRSVNGEAVTAEPEIVPDVWEALTDEGSGTDRSAAPGVDKVFLDGVRKASLDRSTAQIGAPEAWKAGFDGKGVKIAVLDTGVDQTHPDLKDVEVAEKNFSDAADAVDRVGHGTHVASIAAGSGAKANGKYKGVAPGATILDGKVLDDNGSGYDSGILAGMEWAAAQGAKVVNLSLGGYDTPELDPLEEAVNRLSKTTGALFVIAAGNEGPGSGTTGTIGSPGSADAALTVAAVDKQDVLADFSSQGPRNGDGGLKPDIAAPGVGIVAAKAAEGFLDDPSSPEGYLSLDGTSMATPHVAGAAAILAQKHPDWTGAQLKSALTGSAKGLDGLGAFQQGNGRADIVAALGQSVVGEQSSLGFGVQQWPHHDDKPQSKDVVYRNLGTEPVTLDLALRATGPDGKAAPKGLFAVSPAKVTVPAGGTASATVTTDTRIGSADGAYSGAVVATGGGQNVRTAVAVVREVESYTLTVKHLGRDGKAAGDYETTLAGLDDGTFEDVYDADGTASVRLPKGSYLVNSSILVSGAGDEFAGADWLTRPGVELTRDTTVTMDARAAKPIRLAVPDRGAELYAASADYGVTTEQGGFGFGWFLEDFGDVRTAHLGAALPGDALHAQITGDWTGKNDHHLAYSRKGTFWTGYERTAKASELAAVKVTAGAPAKKQKGHVALFADTGGFSFTGASVERALPSTVTHLVNTDGVKWSYSMAQTNAQDEYVAEYFTGNRNYRAGRKYTERFNVGVFGPKLGDGAGLFRTGDEIYGYLPLVADGAGHDGYSVYDKGRTVLYRNGRKVAESATPLEGEPITVPAGRADYRLRTEMTRSGFTAASTRVSAEWTFSSKRPGEDEVQLPASVVRFTPKLSSSSTAKAGTAFEVPVTVQGSAAGKNLASLTVQVSYDGGKTWKRAKVAQGKVKLKHPKAAGTVSFRAKAADRKGNTVTQTIVNAYLTK</sequence>
<dbReference type="Pfam" id="PF00082">
    <property type="entry name" value="Peptidase_S8"/>
    <property type="match status" value="1"/>
</dbReference>
<keyword evidence="7" id="KW-0732">Signal</keyword>
<dbReference type="InterPro" id="IPR017297">
    <property type="entry name" value="Peptidase_S8A_DPH-A"/>
</dbReference>
<dbReference type="PROSITE" id="PS00136">
    <property type="entry name" value="SUBTILASE_ASP"/>
    <property type="match status" value="1"/>
</dbReference>
<accession>A0ABN3M545</accession>
<dbReference type="InterPro" id="IPR023827">
    <property type="entry name" value="Peptidase_S8_Asp-AS"/>
</dbReference>
<dbReference type="InterPro" id="IPR015500">
    <property type="entry name" value="Peptidase_S8_subtilisin-rel"/>
</dbReference>
<dbReference type="PANTHER" id="PTHR43806">
    <property type="entry name" value="PEPTIDASE S8"/>
    <property type="match status" value="1"/>
</dbReference>
<dbReference type="PROSITE" id="PS51892">
    <property type="entry name" value="SUBTILASE"/>
    <property type="match status" value="1"/>
</dbReference>
<keyword evidence="2 5" id="KW-0645">Protease</keyword>
<dbReference type="PROSITE" id="PS00137">
    <property type="entry name" value="SUBTILASE_HIS"/>
    <property type="match status" value="1"/>
</dbReference>
<evidence type="ECO:0000256" key="3">
    <source>
        <dbReference type="ARBA" id="ARBA00022801"/>
    </source>
</evidence>